<dbReference type="KEGG" id="rgu:A4W93_27705"/>
<dbReference type="OrthoDB" id="9797508at2"/>
<dbReference type="NCBIfam" id="TIGR03561">
    <property type="entry name" value="organ_hyd_perox"/>
    <property type="match status" value="1"/>
</dbReference>
<accession>A0A1W6LGN8</accession>
<dbReference type="RefSeq" id="WP_085753702.1">
    <property type="nucleotide sequence ID" value="NZ_BSPR01000017.1"/>
</dbReference>
<dbReference type="InterPro" id="IPR019953">
    <property type="entry name" value="OHR"/>
</dbReference>
<dbReference type="InterPro" id="IPR036102">
    <property type="entry name" value="OsmC/Ohrsf"/>
</dbReference>
<dbReference type="GO" id="GO:0006979">
    <property type="term" value="P:response to oxidative stress"/>
    <property type="evidence" value="ECO:0007669"/>
    <property type="project" value="InterPro"/>
</dbReference>
<sequence>MAKLSPPPTTLLDTYRGTEFQPLYTTTVNVTGGEAAHGRASGIVRSEDGGLDLELRLPPALGGPGGGTNPEQLFAAGYGACFHGAVNLLAARHGIELHGASVAVTVAFGCDPMDGRHSLTAELVVRLPGLDRTLAERLVRETERICPYAKLVRQGIESSVRVET</sequence>
<dbReference type="AlphaFoldDB" id="A0A1W6LGN8"/>
<evidence type="ECO:0000313" key="2">
    <source>
        <dbReference type="EMBL" id="ARN23383.1"/>
    </source>
</evidence>
<dbReference type="Proteomes" id="UP000193427">
    <property type="component" value="Chromosome"/>
</dbReference>
<protein>
    <submittedName>
        <fullName evidence="2">Peroxiredoxin</fullName>
    </submittedName>
</protein>
<dbReference type="PANTHER" id="PTHR33797:SF2">
    <property type="entry name" value="ORGANIC HYDROPEROXIDE RESISTANCE PROTEIN-LIKE"/>
    <property type="match status" value="1"/>
</dbReference>
<dbReference type="EMBL" id="CP015118">
    <property type="protein sequence ID" value="ARN23383.1"/>
    <property type="molecule type" value="Genomic_DNA"/>
</dbReference>
<comment type="similarity">
    <text evidence="1">Belongs to the OsmC/Ohr family.</text>
</comment>
<name>A0A1W6LGN8_9BURK</name>
<reference evidence="2 3" key="1">
    <citation type="submission" date="2016-04" db="EMBL/GenBank/DDBJ databases">
        <title>Complete genome sequence of natural rubber-degrading, novel Gram-negative bacterium, Rhizobacter gummiphilus strain NS21.</title>
        <authorList>
            <person name="Tabata M."/>
            <person name="Kasai D."/>
            <person name="Fukuda M."/>
        </authorList>
    </citation>
    <scope>NUCLEOTIDE SEQUENCE [LARGE SCALE GENOMIC DNA]</scope>
    <source>
        <strain evidence="2 3">NS21</strain>
    </source>
</reference>
<dbReference type="InterPro" id="IPR003718">
    <property type="entry name" value="OsmC/Ohr_fam"/>
</dbReference>
<dbReference type="Gene3D" id="3.30.300.20">
    <property type="match status" value="1"/>
</dbReference>
<gene>
    <name evidence="2" type="ORF">A4W93_27705</name>
</gene>
<dbReference type="PANTHER" id="PTHR33797">
    <property type="entry name" value="ORGANIC HYDROPEROXIDE RESISTANCE PROTEIN-LIKE"/>
    <property type="match status" value="1"/>
</dbReference>
<evidence type="ECO:0000313" key="3">
    <source>
        <dbReference type="Proteomes" id="UP000193427"/>
    </source>
</evidence>
<dbReference type="Pfam" id="PF02566">
    <property type="entry name" value="OsmC"/>
    <property type="match status" value="1"/>
</dbReference>
<evidence type="ECO:0000256" key="1">
    <source>
        <dbReference type="ARBA" id="ARBA00007378"/>
    </source>
</evidence>
<proteinExistence type="inferred from homology"/>
<dbReference type="STRING" id="946333.A4W93_27705"/>
<keyword evidence="3" id="KW-1185">Reference proteome</keyword>
<organism evidence="2 3">
    <name type="scientific">Piscinibacter gummiphilus</name>
    <dbReference type="NCBI Taxonomy" id="946333"/>
    <lineage>
        <taxon>Bacteria</taxon>
        <taxon>Pseudomonadati</taxon>
        <taxon>Pseudomonadota</taxon>
        <taxon>Betaproteobacteria</taxon>
        <taxon>Burkholderiales</taxon>
        <taxon>Sphaerotilaceae</taxon>
        <taxon>Piscinibacter</taxon>
    </lineage>
</organism>
<dbReference type="InterPro" id="IPR015946">
    <property type="entry name" value="KH_dom-like_a/b"/>
</dbReference>
<dbReference type="Gene3D" id="2.20.25.10">
    <property type="match status" value="1"/>
</dbReference>
<dbReference type="SUPFAM" id="SSF82784">
    <property type="entry name" value="OsmC-like"/>
    <property type="match status" value="1"/>
</dbReference>